<feature type="transmembrane region" description="Helical" evidence="1">
    <location>
        <begin position="193"/>
        <end position="215"/>
    </location>
</feature>
<protein>
    <submittedName>
        <fullName evidence="2">Uncharacterized protein</fullName>
    </submittedName>
</protein>
<feature type="transmembrane region" description="Helical" evidence="1">
    <location>
        <begin position="162"/>
        <end position="181"/>
    </location>
</feature>
<keyword evidence="1" id="KW-0812">Transmembrane</keyword>
<proteinExistence type="predicted"/>
<evidence type="ECO:0000313" key="2">
    <source>
        <dbReference type="EMBL" id="ETV77628.1"/>
    </source>
</evidence>
<dbReference type="EMBL" id="KI913132">
    <property type="protein sequence ID" value="ETV77628.1"/>
    <property type="molecule type" value="Genomic_DNA"/>
</dbReference>
<evidence type="ECO:0000256" key="1">
    <source>
        <dbReference type="SAM" id="Phobius"/>
    </source>
</evidence>
<feature type="transmembrane region" description="Helical" evidence="1">
    <location>
        <begin position="259"/>
        <end position="282"/>
    </location>
</feature>
<feature type="transmembrane region" description="Helical" evidence="1">
    <location>
        <begin position="323"/>
        <end position="346"/>
    </location>
</feature>
<dbReference type="VEuPathDB" id="FungiDB:H257_08534"/>
<dbReference type="PANTHER" id="PTHR31061">
    <property type="entry name" value="LD22376P"/>
    <property type="match status" value="1"/>
</dbReference>
<accession>W4GFA3</accession>
<reference evidence="2" key="1">
    <citation type="submission" date="2013-12" db="EMBL/GenBank/DDBJ databases">
        <title>The Genome Sequence of Aphanomyces astaci APO3.</title>
        <authorList>
            <consortium name="The Broad Institute Genomics Platform"/>
            <person name="Russ C."/>
            <person name="Tyler B."/>
            <person name="van West P."/>
            <person name="Dieguez-Uribeondo J."/>
            <person name="Young S.K."/>
            <person name="Zeng Q."/>
            <person name="Gargeya S."/>
            <person name="Fitzgerald M."/>
            <person name="Abouelleil A."/>
            <person name="Alvarado L."/>
            <person name="Chapman S.B."/>
            <person name="Gainer-Dewar J."/>
            <person name="Goldberg J."/>
            <person name="Griggs A."/>
            <person name="Gujja S."/>
            <person name="Hansen M."/>
            <person name="Howarth C."/>
            <person name="Imamovic A."/>
            <person name="Ireland A."/>
            <person name="Larimer J."/>
            <person name="McCowan C."/>
            <person name="Murphy C."/>
            <person name="Pearson M."/>
            <person name="Poon T.W."/>
            <person name="Priest M."/>
            <person name="Roberts A."/>
            <person name="Saif S."/>
            <person name="Shea T."/>
            <person name="Sykes S."/>
            <person name="Wortman J."/>
            <person name="Nusbaum C."/>
            <person name="Birren B."/>
        </authorList>
    </citation>
    <scope>NUCLEOTIDE SEQUENCE [LARGE SCALE GENOMIC DNA]</scope>
    <source>
        <strain evidence="2">APO3</strain>
    </source>
</reference>
<feature type="transmembrane region" description="Helical" evidence="1">
    <location>
        <begin position="103"/>
        <end position="121"/>
    </location>
</feature>
<dbReference type="AlphaFoldDB" id="W4GFA3"/>
<dbReference type="GeneID" id="20810530"/>
<dbReference type="RefSeq" id="XP_009832738.1">
    <property type="nucleotide sequence ID" value="XM_009834436.1"/>
</dbReference>
<feature type="transmembrane region" description="Helical" evidence="1">
    <location>
        <begin position="393"/>
        <end position="411"/>
    </location>
</feature>
<feature type="transmembrane region" description="Helical" evidence="1">
    <location>
        <begin position="289"/>
        <end position="311"/>
    </location>
</feature>
<dbReference type="OrthoDB" id="2149840at2759"/>
<organism evidence="2">
    <name type="scientific">Aphanomyces astaci</name>
    <name type="common">Crayfish plague agent</name>
    <dbReference type="NCBI Taxonomy" id="112090"/>
    <lineage>
        <taxon>Eukaryota</taxon>
        <taxon>Sar</taxon>
        <taxon>Stramenopiles</taxon>
        <taxon>Oomycota</taxon>
        <taxon>Saprolegniomycetes</taxon>
        <taxon>Saprolegniales</taxon>
        <taxon>Verrucalvaceae</taxon>
        <taxon>Aphanomyces</taxon>
    </lineage>
</organism>
<keyword evidence="1" id="KW-1133">Transmembrane helix</keyword>
<name>W4GFA3_APHAT</name>
<sequence>MTPQAQDNHASVCVEKSARDSFAAVTTPVMEDDSATVPPMSTGSVDFSSISPPLKKVRVVCLDVFRGVTIVIMIFVNLGGGGLEPFMHAGWNGLQPADCVFPFFAWIMGVTMNIGVASHAKKGTAPWRMLRDNLIRSIKLFLLGMFVNNVRNLSTGRITGVLQSFGFAYLVVSISVVLGLYCKSDVRKWQQRAVEGVVMTGVVATNLLLTFFLSVPGCPTGYLGNAIESCTGGAHYYIDQLIFGDAHLYYPGHIDPEGFLNWLMVSFVTYLGYVIGGVFLAAPAWKRKVTVLTASGMVLGLVGLSLAGFSVEDGPIPINKNLWSLSFVLVVAGLASVVLCVLYVLVDKLEWWHGMPIKETGMNAIALYVGHEVVGQHAPFGWDRDEEVMAQNVLSNLGGTLCWVVIAMWMFKHGIFITV</sequence>
<keyword evidence="1" id="KW-0472">Membrane</keyword>
<feature type="transmembrane region" description="Helical" evidence="1">
    <location>
        <begin position="133"/>
        <end position="150"/>
    </location>
</feature>
<gene>
    <name evidence="2" type="ORF">H257_08534</name>
</gene>
<dbReference type="PANTHER" id="PTHR31061:SF24">
    <property type="entry name" value="LD22376P"/>
    <property type="match status" value="1"/>
</dbReference>
<dbReference type="STRING" id="112090.W4GFA3"/>
<feature type="transmembrane region" description="Helical" evidence="1">
    <location>
        <begin position="64"/>
        <end position="83"/>
    </location>
</feature>